<dbReference type="CDD" id="cd07438">
    <property type="entry name" value="PHP_HisPPase_AMP"/>
    <property type="match status" value="1"/>
</dbReference>
<name>A0A1U9JYB8_9BURK</name>
<dbReference type="AlphaFoldDB" id="A0A1U9JYB8"/>
<feature type="domain" description="Polymerase/histidinol phosphatase N-terminal" evidence="1">
    <location>
        <begin position="3"/>
        <end position="68"/>
    </location>
</feature>
<evidence type="ECO:0000313" key="2">
    <source>
        <dbReference type="EMBL" id="AQS50785.1"/>
    </source>
</evidence>
<dbReference type="SUPFAM" id="SSF89550">
    <property type="entry name" value="PHP domain-like"/>
    <property type="match status" value="1"/>
</dbReference>
<evidence type="ECO:0000313" key="3">
    <source>
        <dbReference type="Proteomes" id="UP000189369"/>
    </source>
</evidence>
<organism evidence="2 3">
    <name type="scientific">Paenalcaligenes hominis</name>
    <dbReference type="NCBI Taxonomy" id="643674"/>
    <lineage>
        <taxon>Bacteria</taxon>
        <taxon>Pseudomonadati</taxon>
        <taxon>Pseudomonadota</taxon>
        <taxon>Betaproteobacteria</taxon>
        <taxon>Burkholderiales</taxon>
        <taxon>Alcaligenaceae</taxon>
        <taxon>Paenalcaligenes</taxon>
    </lineage>
</organism>
<dbReference type="Gene3D" id="3.20.20.140">
    <property type="entry name" value="Metal-dependent hydrolases"/>
    <property type="match status" value="1"/>
</dbReference>
<dbReference type="KEGG" id="phn:PAEH1_02985"/>
<dbReference type="GO" id="GO:0035312">
    <property type="term" value="F:5'-3' DNA exonuclease activity"/>
    <property type="evidence" value="ECO:0007669"/>
    <property type="project" value="TreeGrafter"/>
</dbReference>
<dbReference type="PANTHER" id="PTHR42924">
    <property type="entry name" value="EXONUCLEASE"/>
    <property type="match status" value="1"/>
</dbReference>
<dbReference type="EMBL" id="CP019697">
    <property type="protein sequence ID" value="AQS50785.1"/>
    <property type="molecule type" value="Genomic_DNA"/>
</dbReference>
<dbReference type="PANTHER" id="PTHR42924:SF3">
    <property type="entry name" value="POLYMERASE_HISTIDINOL PHOSPHATASE N-TERMINAL DOMAIN-CONTAINING PROTEIN"/>
    <property type="match status" value="1"/>
</dbReference>
<dbReference type="GO" id="GO:0004534">
    <property type="term" value="F:5'-3' RNA exonuclease activity"/>
    <property type="evidence" value="ECO:0007669"/>
    <property type="project" value="TreeGrafter"/>
</dbReference>
<sequence length="277" mass="30272">MIVDLHCHSTVSDGVLAPDQVAYRAHQNGVELWALTDHDEVGGLALAEQTALNLGMAFVPGVEVSVTFLGKTVHIVGLGIDYRSQSLIDSLRYVRAGRWQRAQRIGDALAAMGVDNALEGAVPYATNPELVSRTHFARFLVDHGYCKTIQEVFTKYLGDHAPAFVPMQWATLTEAVQWIQQAGGIAIIAHPGRYEFNALQFDHLFTSFKDCGGVGVEVVTGSHAPHQYNEYAQVAKRFGFEASMGSDFHGPSEGRLDLGCLPDLPPGLTPVWNRWLS</sequence>
<dbReference type="InterPro" id="IPR052018">
    <property type="entry name" value="PHP_domain"/>
</dbReference>
<dbReference type="SMART" id="SM00481">
    <property type="entry name" value="POLIIIAc"/>
    <property type="match status" value="1"/>
</dbReference>
<reference evidence="2 3" key="1">
    <citation type="submission" date="2017-01" db="EMBL/GenBank/DDBJ databases">
        <title>Complete Genome Sequence of Paenalcaligenes hominis, Isolated from a paraplegic Patient with neurogenic bladder.</title>
        <authorList>
            <person name="Mukhopadhyay R."/>
            <person name="Joaquin J."/>
            <person name="Hogue R."/>
            <person name="Kilaru A."/>
            <person name="Jospin G."/>
            <person name="Mars K."/>
            <person name="Eisen J.A."/>
            <person name="Chaturvedi V."/>
        </authorList>
    </citation>
    <scope>NUCLEOTIDE SEQUENCE [LARGE SCALE GENOMIC DNA]</scope>
    <source>
        <strain evidence="2 3">15S00501</strain>
    </source>
</reference>
<proteinExistence type="predicted"/>
<dbReference type="Proteomes" id="UP000189369">
    <property type="component" value="Chromosome"/>
</dbReference>
<dbReference type="InterPro" id="IPR016195">
    <property type="entry name" value="Pol/histidinol_Pase-like"/>
</dbReference>
<gene>
    <name evidence="2" type="ORF">PAEH1_02985</name>
</gene>
<protein>
    <submittedName>
        <fullName evidence="2">Phosphatase</fullName>
    </submittedName>
</protein>
<accession>A0A1U9JYB8</accession>
<evidence type="ECO:0000259" key="1">
    <source>
        <dbReference type="SMART" id="SM00481"/>
    </source>
</evidence>
<dbReference type="STRING" id="643674.PAEH1_02985"/>
<dbReference type="InterPro" id="IPR003141">
    <property type="entry name" value="Pol/His_phosphatase_N"/>
</dbReference>
<dbReference type="Gene3D" id="1.10.150.650">
    <property type="match status" value="1"/>
</dbReference>
<dbReference type="InterPro" id="IPR004013">
    <property type="entry name" value="PHP_dom"/>
</dbReference>
<dbReference type="Pfam" id="PF02811">
    <property type="entry name" value="PHP"/>
    <property type="match status" value="1"/>
</dbReference>
<dbReference type="OrthoDB" id="9804333at2"/>